<dbReference type="GO" id="GO:0005737">
    <property type="term" value="C:cytoplasm"/>
    <property type="evidence" value="ECO:0007669"/>
    <property type="project" value="TreeGrafter"/>
</dbReference>
<keyword evidence="3" id="KW-0808">Transferase</keyword>
<keyword evidence="1" id="KW-0963">Cytoplasm</keyword>
<dbReference type="GO" id="GO:0002939">
    <property type="term" value="P:tRNA N1-guanine methylation"/>
    <property type="evidence" value="ECO:0007669"/>
    <property type="project" value="TreeGrafter"/>
</dbReference>
<dbReference type="KEGG" id="mrtj:KHC33_00745"/>
<keyword evidence="5" id="KW-0819">tRNA processing</keyword>
<dbReference type="Gene3D" id="3.40.50.150">
    <property type="entry name" value="Vaccinia Virus protein VP39"/>
    <property type="match status" value="1"/>
</dbReference>
<keyword evidence="8" id="KW-1185">Reference proteome</keyword>
<keyword evidence="4" id="KW-0949">S-adenosyl-L-methionine</keyword>
<dbReference type="InterPro" id="IPR029063">
    <property type="entry name" value="SAM-dependent_MTases_sf"/>
</dbReference>
<name>A0A8E7EHK4_9EURY</name>
<dbReference type="PANTHER" id="PTHR23245:SF36">
    <property type="entry name" value="TRNA (GUANINE(37)-N1)-METHYLTRANSFERASE"/>
    <property type="match status" value="1"/>
</dbReference>
<dbReference type="AlphaFoldDB" id="A0A8E7EHK4"/>
<dbReference type="EMBL" id="CP075546">
    <property type="protein sequence ID" value="QVV89097.1"/>
    <property type="molecule type" value="Genomic_DNA"/>
</dbReference>
<protein>
    <recommendedName>
        <fullName evidence="6">SAM-dependent methyltransferase TRM5/TYW2-type domain-containing protein</fullName>
    </recommendedName>
</protein>
<dbReference type="PANTHER" id="PTHR23245">
    <property type="entry name" value="TRNA METHYLTRANSFERASE"/>
    <property type="match status" value="1"/>
</dbReference>
<evidence type="ECO:0000313" key="7">
    <source>
        <dbReference type="EMBL" id="QVV89097.1"/>
    </source>
</evidence>
<reference evidence="7 8" key="1">
    <citation type="submission" date="2021-05" db="EMBL/GenBank/DDBJ databases">
        <title>A novel Methanospirillum isolate from a pyrite-forming mixed culture.</title>
        <authorList>
            <person name="Bunk B."/>
            <person name="Sproer C."/>
            <person name="Spring S."/>
            <person name="Pester M."/>
        </authorList>
    </citation>
    <scope>NUCLEOTIDE SEQUENCE [LARGE SCALE GENOMIC DNA]</scope>
    <source>
        <strain evidence="7 8">J.3.6.1-F.2.7.3</strain>
    </source>
</reference>
<dbReference type="PROSITE" id="PS51684">
    <property type="entry name" value="SAM_MT_TRM5_TYW2"/>
    <property type="match status" value="1"/>
</dbReference>
<evidence type="ECO:0000256" key="2">
    <source>
        <dbReference type="ARBA" id="ARBA00022603"/>
    </source>
</evidence>
<dbReference type="Proteomes" id="UP000680656">
    <property type="component" value="Chromosome"/>
</dbReference>
<evidence type="ECO:0000259" key="6">
    <source>
        <dbReference type="PROSITE" id="PS51684"/>
    </source>
</evidence>
<dbReference type="Pfam" id="PF02475">
    <property type="entry name" value="TRM5-TYW2_MTfase"/>
    <property type="match status" value="1"/>
</dbReference>
<evidence type="ECO:0000256" key="5">
    <source>
        <dbReference type="ARBA" id="ARBA00022694"/>
    </source>
</evidence>
<dbReference type="GeneID" id="65095667"/>
<dbReference type="InterPro" id="IPR056744">
    <property type="entry name" value="TRM5/TYW2-like_N"/>
</dbReference>
<dbReference type="GO" id="GO:0008175">
    <property type="term" value="F:tRNA methyltransferase activity"/>
    <property type="evidence" value="ECO:0007669"/>
    <property type="project" value="TreeGrafter"/>
</dbReference>
<keyword evidence="2" id="KW-0489">Methyltransferase</keyword>
<accession>A0A8E7EHK4</accession>
<dbReference type="Pfam" id="PF25133">
    <property type="entry name" value="TYW2_N_2"/>
    <property type="match status" value="1"/>
</dbReference>
<feature type="domain" description="SAM-dependent methyltransferase TRM5/TYW2-type" evidence="6">
    <location>
        <begin position="39"/>
        <end position="281"/>
    </location>
</feature>
<evidence type="ECO:0000256" key="3">
    <source>
        <dbReference type="ARBA" id="ARBA00022679"/>
    </source>
</evidence>
<dbReference type="InterPro" id="IPR056743">
    <property type="entry name" value="TRM5-TYW2-like_MTfase"/>
</dbReference>
<evidence type="ECO:0000313" key="8">
    <source>
        <dbReference type="Proteomes" id="UP000680656"/>
    </source>
</evidence>
<gene>
    <name evidence="7" type="ORF">KHC33_00745</name>
</gene>
<dbReference type="SUPFAM" id="SSF53335">
    <property type="entry name" value="S-adenosyl-L-methionine-dependent methyltransferases"/>
    <property type="match status" value="1"/>
</dbReference>
<organism evidence="7 8">
    <name type="scientific">Methanospirillum purgamenti</name>
    <dbReference type="NCBI Taxonomy" id="2834276"/>
    <lineage>
        <taxon>Archaea</taxon>
        <taxon>Methanobacteriati</taxon>
        <taxon>Methanobacteriota</taxon>
        <taxon>Stenosarchaea group</taxon>
        <taxon>Methanomicrobia</taxon>
        <taxon>Methanomicrobiales</taxon>
        <taxon>Methanospirillaceae</taxon>
        <taxon>Methanospirillum</taxon>
    </lineage>
</organism>
<evidence type="ECO:0000256" key="4">
    <source>
        <dbReference type="ARBA" id="ARBA00022691"/>
    </source>
</evidence>
<proteinExistence type="predicted"/>
<evidence type="ECO:0000256" key="1">
    <source>
        <dbReference type="ARBA" id="ARBA00022490"/>
    </source>
</evidence>
<dbReference type="InterPro" id="IPR030382">
    <property type="entry name" value="MeTrfase_TRM5/TYW2"/>
</dbReference>
<dbReference type="CDD" id="cd02440">
    <property type="entry name" value="AdoMet_MTases"/>
    <property type="match status" value="1"/>
</dbReference>
<sequence>MDSGESRYQNIFDHNNMGLRKDLTGSIPDDLLIKLPDGYEIIGNIAIIGIPSSLTQYHDAIVAALLARRPSIHTILNKTGSVYGPFRTTLFNPIFGKNLVTEHREFGFKYHLDVSHVYFSSKMGSERKRIADLVKPGERIFVPFAGVGPYVIPAAARGSQVIAIEMNEHACSWMAINTIVNGVSSQVHIIRGDALLANNFIRQKFSRIIIPTPYGLINSPYLFLSMLSDEGTAHWITFSNSVQIKEQVCALEQGGYHILRCRQCGNVAPSVYRWILDIKAN</sequence>
<dbReference type="RefSeq" id="WP_214419899.1">
    <property type="nucleotide sequence ID" value="NZ_CP075546.1"/>
</dbReference>
<dbReference type="Gene3D" id="3.30.300.110">
    <property type="entry name" value="Met-10+ protein-like domains"/>
    <property type="match status" value="1"/>
</dbReference>